<dbReference type="Proteomes" id="UP000694427">
    <property type="component" value="Unplaced"/>
</dbReference>
<proteinExistence type="predicted"/>
<dbReference type="Ensembl" id="ENSCCRT00010042232.1">
    <property type="protein sequence ID" value="ENSCCRP00010038470.1"/>
    <property type="gene ID" value="ENSCCRG00010016417.1"/>
</dbReference>
<evidence type="ECO:0000313" key="2">
    <source>
        <dbReference type="Proteomes" id="UP000694427"/>
    </source>
</evidence>
<reference evidence="1" key="2">
    <citation type="submission" date="2025-09" db="UniProtKB">
        <authorList>
            <consortium name="Ensembl"/>
        </authorList>
    </citation>
    <scope>IDENTIFICATION</scope>
</reference>
<name>A0A8C1JVM0_CYPCA</name>
<organism evidence="1 2">
    <name type="scientific">Cyprinus carpio</name>
    <name type="common">Common carp</name>
    <dbReference type="NCBI Taxonomy" id="7962"/>
    <lineage>
        <taxon>Eukaryota</taxon>
        <taxon>Metazoa</taxon>
        <taxon>Chordata</taxon>
        <taxon>Craniata</taxon>
        <taxon>Vertebrata</taxon>
        <taxon>Euteleostomi</taxon>
        <taxon>Actinopterygii</taxon>
        <taxon>Neopterygii</taxon>
        <taxon>Teleostei</taxon>
        <taxon>Ostariophysi</taxon>
        <taxon>Cypriniformes</taxon>
        <taxon>Cyprinidae</taxon>
        <taxon>Cyprininae</taxon>
        <taxon>Cyprinus</taxon>
    </lineage>
</organism>
<protein>
    <submittedName>
        <fullName evidence="1">Protein phosphatase 4, regulatory subunit 4</fullName>
    </submittedName>
</protein>
<reference evidence="1" key="1">
    <citation type="submission" date="2025-08" db="UniProtKB">
        <authorList>
            <consortium name="Ensembl"/>
        </authorList>
    </citation>
    <scope>IDENTIFICATION</scope>
</reference>
<sequence length="156" mass="18111">MFVRKMTPSQSSLFGEIDDLQDLTFIERPIRRCLKTAEEIDKLTVDEDLNDIERAVYLLRLSFEQDLNINLSSHIISFSGRRLRPLGLTVLFLFKTMPCFASFYGFQIVEISNAHCSFFPLDTLETVYPCQHCWLQLFSQMCIRSKLTAQQLLNAC</sequence>
<evidence type="ECO:0000313" key="1">
    <source>
        <dbReference type="Ensembl" id="ENSCCRP00010038470.1"/>
    </source>
</evidence>
<accession>A0A8C1JVM0</accession>
<dbReference type="AlphaFoldDB" id="A0A8C1JVM0"/>
<keyword evidence="2" id="KW-1185">Reference proteome</keyword>